<feature type="compositionally biased region" description="Polar residues" evidence="1">
    <location>
        <begin position="36"/>
        <end position="56"/>
    </location>
</feature>
<organism evidence="2 3">
    <name type="scientific">Penicillium capsulatum</name>
    <dbReference type="NCBI Taxonomy" id="69766"/>
    <lineage>
        <taxon>Eukaryota</taxon>
        <taxon>Fungi</taxon>
        <taxon>Dikarya</taxon>
        <taxon>Ascomycota</taxon>
        <taxon>Pezizomycotina</taxon>
        <taxon>Eurotiomycetes</taxon>
        <taxon>Eurotiomycetidae</taxon>
        <taxon>Eurotiales</taxon>
        <taxon>Aspergillaceae</taxon>
        <taxon>Penicillium</taxon>
    </lineage>
</organism>
<gene>
    <name evidence="2" type="ORF">N7492_004958</name>
</gene>
<proteinExistence type="predicted"/>
<sequence>MVRSRTGRYGQLGDDGLVASRACGIPAAGSSLSHSRFTAFTSNPSKTSGSQGRGRQTTSSELFSLSTLRTTRRPSLPLAYTSHPPPPPLAPKRSIHSDTHRPSSGLQEISPAYWIEPGLLFSCPRAAAQRSAPLSSRRSTTPSAKCSAT</sequence>
<protein>
    <submittedName>
        <fullName evidence="2">Uncharacterized protein</fullName>
    </submittedName>
</protein>
<evidence type="ECO:0000313" key="2">
    <source>
        <dbReference type="EMBL" id="KAJ5172365.1"/>
    </source>
</evidence>
<feature type="compositionally biased region" description="Polar residues" evidence="1">
    <location>
        <begin position="132"/>
        <end position="149"/>
    </location>
</feature>
<reference evidence="2" key="2">
    <citation type="journal article" date="2023" name="IMA Fungus">
        <title>Comparative genomic study of the Penicillium genus elucidates a diverse pangenome and 15 lateral gene transfer events.</title>
        <authorList>
            <person name="Petersen C."/>
            <person name="Sorensen T."/>
            <person name="Nielsen M.R."/>
            <person name="Sondergaard T.E."/>
            <person name="Sorensen J.L."/>
            <person name="Fitzpatrick D.A."/>
            <person name="Frisvad J.C."/>
            <person name="Nielsen K.L."/>
        </authorList>
    </citation>
    <scope>NUCLEOTIDE SEQUENCE</scope>
    <source>
        <strain evidence="2">IBT 21917</strain>
    </source>
</reference>
<feature type="region of interest" description="Disordered" evidence="1">
    <location>
        <begin position="126"/>
        <end position="149"/>
    </location>
</feature>
<evidence type="ECO:0000256" key="1">
    <source>
        <dbReference type="SAM" id="MobiDB-lite"/>
    </source>
</evidence>
<accession>A0A9W9I8R6</accession>
<reference evidence="2" key="1">
    <citation type="submission" date="2022-11" db="EMBL/GenBank/DDBJ databases">
        <authorList>
            <person name="Petersen C."/>
        </authorList>
    </citation>
    <scope>NUCLEOTIDE SEQUENCE</scope>
    <source>
        <strain evidence="2">IBT 21917</strain>
    </source>
</reference>
<dbReference type="AlphaFoldDB" id="A0A9W9I8R6"/>
<evidence type="ECO:0000313" key="3">
    <source>
        <dbReference type="Proteomes" id="UP001146351"/>
    </source>
</evidence>
<dbReference type="EMBL" id="JAPQKO010000003">
    <property type="protein sequence ID" value="KAJ5172365.1"/>
    <property type="molecule type" value="Genomic_DNA"/>
</dbReference>
<feature type="compositionally biased region" description="Low complexity" evidence="1">
    <location>
        <begin position="57"/>
        <end position="78"/>
    </location>
</feature>
<comment type="caution">
    <text evidence="2">The sequence shown here is derived from an EMBL/GenBank/DDBJ whole genome shotgun (WGS) entry which is preliminary data.</text>
</comment>
<dbReference type="Proteomes" id="UP001146351">
    <property type="component" value="Unassembled WGS sequence"/>
</dbReference>
<name>A0A9W9I8R6_9EURO</name>
<feature type="region of interest" description="Disordered" evidence="1">
    <location>
        <begin position="36"/>
        <end position="108"/>
    </location>
</feature>
<keyword evidence="3" id="KW-1185">Reference proteome</keyword>